<sequence length="178" mass="19256">MARLLMLALKPPFERVAARHRGLLYGAAFVSALLLAGCAVEVENRQAAQEVARLSKPPGSVYIGWRVFQGRCALCHGFVATGTAGAPDLLPIVREMGAHQFVSLVLKRYDWNLPAAQAGSEGAAREALVEDIVQRKEQYMLTMPAWQGEPVASAHIMDLYAYLSARAQGTQGPGRPAQ</sequence>
<dbReference type="KEGG" id="rfr:Rfer_0172"/>
<organism evidence="6 7">
    <name type="scientific">Albidiferax ferrireducens (strain ATCC BAA-621 / DSM 15236 / T118)</name>
    <name type="common">Rhodoferax ferrireducens</name>
    <dbReference type="NCBI Taxonomy" id="338969"/>
    <lineage>
        <taxon>Bacteria</taxon>
        <taxon>Pseudomonadati</taxon>
        <taxon>Pseudomonadota</taxon>
        <taxon>Betaproteobacteria</taxon>
        <taxon>Burkholderiales</taxon>
        <taxon>Comamonadaceae</taxon>
        <taxon>Rhodoferax</taxon>
    </lineage>
</organism>
<evidence type="ECO:0000313" key="6">
    <source>
        <dbReference type="EMBL" id="ABD67931.1"/>
    </source>
</evidence>
<proteinExistence type="predicted"/>
<gene>
    <name evidence="6" type="ordered locus">Rfer_0172</name>
</gene>
<dbReference type="GO" id="GO:0009055">
    <property type="term" value="F:electron transfer activity"/>
    <property type="evidence" value="ECO:0007669"/>
    <property type="project" value="InterPro"/>
</dbReference>
<accession>Q222X2</accession>
<keyword evidence="1 4" id="KW-0349">Heme</keyword>
<dbReference type="Gene3D" id="1.10.760.10">
    <property type="entry name" value="Cytochrome c-like domain"/>
    <property type="match status" value="1"/>
</dbReference>
<evidence type="ECO:0000313" key="7">
    <source>
        <dbReference type="Proteomes" id="UP000008332"/>
    </source>
</evidence>
<dbReference type="HOGENOM" id="CLU_1509457_0_0_4"/>
<evidence type="ECO:0000259" key="5">
    <source>
        <dbReference type="PROSITE" id="PS51007"/>
    </source>
</evidence>
<dbReference type="GO" id="GO:0046872">
    <property type="term" value="F:metal ion binding"/>
    <property type="evidence" value="ECO:0007669"/>
    <property type="project" value="UniProtKB-KW"/>
</dbReference>
<dbReference type="AlphaFoldDB" id="Q222X2"/>
<evidence type="ECO:0000256" key="1">
    <source>
        <dbReference type="ARBA" id="ARBA00022617"/>
    </source>
</evidence>
<evidence type="ECO:0000256" key="3">
    <source>
        <dbReference type="ARBA" id="ARBA00023004"/>
    </source>
</evidence>
<dbReference type="SUPFAM" id="SSF46626">
    <property type="entry name" value="Cytochrome c"/>
    <property type="match status" value="1"/>
</dbReference>
<evidence type="ECO:0000256" key="4">
    <source>
        <dbReference type="PROSITE-ProRule" id="PRU00433"/>
    </source>
</evidence>
<dbReference type="GO" id="GO:0020037">
    <property type="term" value="F:heme binding"/>
    <property type="evidence" value="ECO:0007669"/>
    <property type="project" value="InterPro"/>
</dbReference>
<dbReference type="EMBL" id="CP000267">
    <property type="protein sequence ID" value="ABD67931.1"/>
    <property type="molecule type" value="Genomic_DNA"/>
</dbReference>
<keyword evidence="3 4" id="KW-0408">Iron</keyword>
<name>Q222X2_ALBFT</name>
<dbReference type="PROSITE" id="PS51007">
    <property type="entry name" value="CYTC"/>
    <property type="match status" value="1"/>
</dbReference>
<dbReference type="Proteomes" id="UP000008332">
    <property type="component" value="Chromosome"/>
</dbReference>
<keyword evidence="2 4" id="KW-0479">Metal-binding</keyword>
<evidence type="ECO:0000256" key="2">
    <source>
        <dbReference type="ARBA" id="ARBA00022723"/>
    </source>
</evidence>
<protein>
    <recommendedName>
        <fullName evidence="5">Cytochrome c domain-containing protein</fullName>
    </recommendedName>
</protein>
<dbReference type="eggNOG" id="COG2010">
    <property type="taxonomic scope" value="Bacteria"/>
</dbReference>
<dbReference type="InterPro" id="IPR009056">
    <property type="entry name" value="Cyt_c-like_dom"/>
</dbReference>
<feature type="domain" description="Cytochrome c" evidence="5">
    <location>
        <begin position="59"/>
        <end position="167"/>
    </location>
</feature>
<dbReference type="InterPro" id="IPR036909">
    <property type="entry name" value="Cyt_c-like_dom_sf"/>
</dbReference>
<reference evidence="7" key="1">
    <citation type="submission" date="2006-02" db="EMBL/GenBank/DDBJ databases">
        <title>Complete sequence of chromosome of Rhodoferax ferrireducens DSM 15236.</title>
        <authorList>
            <person name="Copeland A."/>
            <person name="Lucas S."/>
            <person name="Lapidus A."/>
            <person name="Barry K."/>
            <person name="Detter J.C."/>
            <person name="Glavina del Rio T."/>
            <person name="Hammon N."/>
            <person name="Israni S."/>
            <person name="Pitluck S."/>
            <person name="Brettin T."/>
            <person name="Bruce D."/>
            <person name="Han C."/>
            <person name="Tapia R."/>
            <person name="Gilna P."/>
            <person name="Kiss H."/>
            <person name="Schmutz J."/>
            <person name="Larimer F."/>
            <person name="Land M."/>
            <person name="Kyrpides N."/>
            <person name="Ivanova N."/>
            <person name="Richardson P."/>
        </authorList>
    </citation>
    <scope>NUCLEOTIDE SEQUENCE [LARGE SCALE GENOMIC DNA]</scope>
    <source>
        <strain evidence="7">ATCC BAA-621 / DSM 15236 / T118</strain>
    </source>
</reference>
<dbReference type="STRING" id="338969.Rfer_0172"/>
<keyword evidence="7" id="KW-1185">Reference proteome</keyword>